<dbReference type="Pfam" id="PF00372">
    <property type="entry name" value="Hemocyanin_M"/>
    <property type="match status" value="1"/>
</dbReference>
<comment type="cofactor">
    <cofactor evidence="1">
        <name>Cu(2+)</name>
        <dbReference type="ChEBI" id="CHEBI:29036"/>
    </cofactor>
</comment>
<comment type="subcellular location">
    <subcellularLocation>
        <location evidence="2">Secreted</location>
    </subcellularLocation>
</comment>
<dbReference type="EMBL" id="KX572147">
    <property type="protein sequence ID" value="ANZ03351.1"/>
    <property type="molecule type" value="mRNA"/>
</dbReference>
<dbReference type="VEuPathDB" id="VectorBase:RPRC012380"/>
<keyword evidence="9" id="KW-1015">Disulfide bond</keyword>
<dbReference type="Gene3D" id="1.10.1280.10">
    <property type="entry name" value="Di-copper center containing domain from catechol oxidase"/>
    <property type="match status" value="1"/>
</dbReference>
<evidence type="ECO:0000256" key="6">
    <source>
        <dbReference type="ARBA" id="ARBA00023002"/>
    </source>
</evidence>
<evidence type="ECO:0000256" key="2">
    <source>
        <dbReference type="ARBA" id="ARBA00004613"/>
    </source>
</evidence>
<dbReference type="InterPro" id="IPR037020">
    <property type="entry name" value="Hemocyanin_C_sf"/>
</dbReference>
<dbReference type="GO" id="GO:0005576">
    <property type="term" value="C:extracellular region"/>
    <property type="evidence" value="ECO:0007669"/>
    <property type="project" value="UniProtKB-SubCell"/>
</dbReference>
<dbReference type="SUPFAM" id="SSF48050">
    <property type="entry name" value="Hemocyanin, N-terminal domain"/>
    <property type="match status" value="1"/>
</dbReference>
<evidence type="ECO:0000259" key="10">
    <source>
        <dbReference type="PROSITE" id="PS00498"/>
    </source>
</evidence>
<dbReference type="PROSITE" id="PS00210">
    <property type="entry name" value="HEMOCYANIN_2"/>
    <property type="match status" value="1"/>
</dbReference>
<dbReference type="PRINTS" id="PR00187">
    <property type="entry name" value="HAEMOCYANIN"/>
</dbReference>
<evidence type="ECO:0000256" key="7">
    <source>
        <dbReference type="ARBA" id="ARBA00023008"/>
    </source>
</evidence>
<dbReference type="InterPro" id="IPR000896">
    <property type="entry name" value="Hemocyanin/hexamerin_mid_dom"/>
</dbReference>
<dbReference type="PROSITE" id="PS00498">
    <property type="entry name" value="TYROSINASE_2"/>
    <property type="match status" value="1"/>
</dbReference>
<dbReference type="GO" id="GO:0004503">
    <property type="term" value="F:tyrosinase activity"/>
    <property type="evidence" value="ECO:0007669"/>
    <property type="project" value="UniProtKB-EC"/>
</dbReference>
<dbReference type="InterPro" id="IPR005204">
    <property type="entry name" value="Hemocyanin_N"/>
</dbReference>
<dbReference type="EC" id="1.14.18.1" evidence="11"/>
<evidence type="ECO:0000256" key="9">
    <source>
        <dbReference type="ARBA" id="ARBA00023157"/>
    </source>
</evidence>
<dbReference type="Gene3D" id="2.60.40.1520">
    <property type="entry name" value="Hemocyanin, C-terminal domain"/>
    <property type="match status" value="1"/>
</dbReference>
<comment type="similarity">
    <text evidence="3">Belongs to the tyrosinase family.</text>
</comment>
<name>A0A1B2G385_RHOPR</name>
<sequence length="697" mass="80720">MSVSTSAKDLLYLFDRPTEPVFMPKGDVNAVFDVPEEYLVDRYKPLGPEGLLSRFGGDQKIPVKKITLPDLSLPLQVGRRENFSLFLPYHRKCAARLIEIFMGMRNLEDFISASVYCRDRVNPYLFIYSLSVAILHRPDTKHLPIPSLCEVFPDKYMDGALFAQAKEETNIVPGGQRQPLEIPRDYTGSDLDIEHRVAYFREDLGINLHHWHWHLVYPNDANRDIVNKDRRGELFYYMHQQILARFFLLFIKLYSKKNYAFHPEKKIFLEDMEEGYFPKLDSLVSSRVWPPRFANTRIRDINREVDQIKFDIQDLERWRDRIFSAIHSGVVVNDEGKSVELTESRGIDILGNIVESSVISANKNLYGDLHNLGHVAIALCHDPENKNLETFSVMGDTATAMRDPIFYRWHAFIDDLFQEHKNTLPRYTEDQLNFPGVRIKSAQIIGENLSPNTLATYWQKSDVDLSRGLDFTPRGSVYARFTHLQHVPFKYKIEVENNGPPKAGTLRIFISPRFDERQLPMLFRDQKNLFVEMDRFKVTLKSKMNIIERSSEDSTVTIPFERTFRNLDANRPDEGSRQADQFNFCGCGWPHHMLVPKGTADGYPCTLFVMVSDYEQDKVSESRTGTCDDAFAYCGIRDSVYPDKRSMGFPFDRQPRTGANDLRLFMTPNMIIQDVTIVHNNRTVSPNMNMAVQMNRP</sequence>
<dbReference type="AlphaFoldDB" id="A0A1B2G385"/>
<dbReference type="Gene3D" id="1.20.1370.10">
    <property type="entry name" value="Hemocyanin, N-terminal domain"/>
    <property type="match status" value="1"/>
</dbReference>
<keyword evidence="6 11" id="KW-0560">Oxidoreductase</keyword>
<keyword evidence="7" id="KW-0186">Copper</keyword>
<dbReference type="InterPro" id="IPR005203">
    <property type="entry name" value="Hemocyanin_C"/>
</dbReference>
<dbReference type="InterPro" id="IPR036697">
    <property type="entry name" value="Hemocyanin_N_sf"/>
</dbReference>
<dbReference type="PANTHER" id="PTHR11511">
    <property type="entry name" value="LARVAL STORAGE PROTEIN/PHENOLOXIDASE"/>
    <property type="match status" value="1"/>
</dbReference>
<dbReference type="FunFam" id="2.60.40.1520:FF:000001">
    <property type="entry name" value="Hemocyanin subunit 2"/>
    <property type="match status" value="1"/>
</dbReference>
<keyword evidence="8" id="KW-0503">Monooxygenase</keyword>
<dbReference type="InterPro" id="IPR014756">
    <property type="entry name" value="Ig_E-set"/>
</dbReference>
<reference evidence="11" key="1">
    <citation type="journal article" date="2016" name="Curr. Biol.">
        <title>Tyrosine Detoxification Is an Essential Trait in the Life History of Blood-Feeding Arthropods.</title>
        <authorList>
            <person name="Sterkel M."/>
            <person name="Perdomo H.D."/>
            <person name="Guizzo M.G."/>
            <person name="Barletta A.B."/>
            <person name="Nunes R.D."/>
            <person name="Dias F.A."/>
            <person name="Sorgine M.H."/>
            <person name="Oliveira P.L."/>
        </authorList>
    </citation>
    <scope>NUCLEOTIDE SEQUENCE</scope>
</reference>
<evidence type="ECO:0000256" key="5">
    <source>
        <dbReference type="ARBA" id="ARBA00022723"/>
    </source>
</evidence>
<keyword evidence="4" id="KW-0964">Secreted</keyword>
<dbReference type="Pfam" id="PF03722">
    <property type="entry name" value="Hemocyanin_N"/>
    <property type="match status" value="1"/>
</dbReference>
<protein>
    <submittedName>
        <fullName evidence="11">Phenol oxidase 1</fullName>
        <ecNumber evidence="11">1.14.18.1</ecNumber>
    </submittedName>
</protein>
<organism evidence="11">
    <name type="scientific">Rhodnius prolixus</name>
    <name type="common">Triatomid bug</name>
    <dbReference type="NCBI Taxonomy" id="13249"/>
    <lineage>
        <taxon>Eukaryota</taxon>
        <taxon>Metazoa</taxon>
        <taxon>Ecdysozoa</taxon>
        <taxon>Arthropoda</taxon>
        <taxon>Hexapoda</taxon>
        <taxon>Insecta</taxon>
        <taxon>Pterygota</taxon>
        <taxon>Neoptera</taxon>
        <taxon>Paraneoptera</taxon>
        <taxon>Hemiptera</taxon>
        <taxon>Heteroptera</taxon>
        <taxon>Panheteroptera</taxon>
        <taxon>Cimicomorpha</taxon>
        <taxon>Reduviidae</taxon>
        <taxon>Triatominae</taxon>
        <taxon>Rhodnius</taxon>
    </lineage>
</organism>
<evidence type="ECO:0000256" key="4">
    <source>
        <dbReference type="ARBA" id="ARBA00022525"/>
    </source>
</evidence>
<dbReference type="SUPFAM" id="SSF48056">
    <property type="entry name" value="Di-copper centre-containing domain"/>
    <property type="match status" value="1"/>
</dbReference>
<dbReference type="GO" id="GO:0046872">
    <property type="term" value="F:metal ion binding"/>
    <property type="evidence" value="ECO:0007669"/>
    <property type="project" value="UniProtKB-KW"/>
</dbReference>
<dbReference type="InterPro" id="IPR013788">
    <property type="entry name" value="Hemocyanin/hexamerin"/>
</dbReference>
<dbReference type="InterPro" id="IPR008922">
    <property type="entry name" value="Di-copper_centre_dom_sf"/>
</dbReference>
<evidence type="ECO:0000256" key="8">
    <source>
        <dbReference type="ARBA" id="ARBA00023033"/>
    </source>
</evidence>
<evidence type="ECO:0000313" key="11">
    <source>
        <dbReference type="EMBL" id="ANZ03351.1"/>
    </source>
</evidence>
<dbReference type="InterPro" id="IPR002227">
    <property type="entry name" value="Tyrosinase_Cu-bd"/>
</dbReference>
<dbReference type="PROSITE" id="PS00209">
    <property type="entry name" value="HEMOCYANIN_1"/>
    <property type="match status" value="1"/>
</dbReference>
<dbReference type="GO" id="GO:0006582">
    <property type="term" value="P:melanin metabolic process"/>
    <property type="evidence" value="ECO:0007669"/>
    <property type="project" value="UniProtKB-ARBA"/>
</dbReference>
<evidence type="ECO:0000256" key="3">
    <source>
        <dbReference type="ARBA" id="ARBA00009928"/>
    </source>
</evidence>
<dbReference type="PANTHER" id="PTHR11511:SF4">
    <property type="entry name" value="PHENOLOXIDASE 2-RELATED"/>
    <property type="match status" value="1"/>
</dbReference>
<keyword evidence="5" id="KW-0479">Metal-binding</keyword>
<dbReference type="SUPFAM" id="SSF81296">
    <property type="entry name" value="E set domains"/>
    <property type="match status" value="1"/>
</dbReference>
<feature type="domain" description="Tyrosinase copper-binding" evidence="10">
    <location>
        <begin position="403"/>
        <end position="414"/>
    </location>
</feature>
<evidence type="ECO:0000256" key="1">
    <source>
        <dbReference type="ARBA" id="ARBA00001973"/>
    </source>
</evidence>
<accession>A0A1B2G385</accession>
<proteinExistence type="evidence at transcript level"/>
<dbReference type="Pfam" id="PF03723">
    <property type="entry name" value="Hemocyanin_C"/>
    <property type="match status" value="1"/>
</dbReference>